<organism evidence="6 7">
    <name type="scientific">Adiantum capillus-veneris</name>
    <name type="common">Maidenhair fern</name>
    <dbReference type="NCBI Taxonomy" id="13818"/>
    <lineage>
        <taxon>Eukaryota</taxon>
        <taxon>Viridiplantae</taxon>
        <taxon>Streptophyta</taxon>
        <taxon>Embryophyta</taxon>
        <taxon>Tracheophyta</taxon>
        <taxon>Polypodiopsida</taxon>
        <taxon>Polypodiidae</taxon>
        <taxon>Polypodiales</taxon>
        <taxon>Pteridineae</taxon>
        <taxon>Pteridaceae</taxon>
        <taxon>Vittarioideae</taxon>
        <taxon>Adiantum</taxon>
    </lineage>
</organism>
<dbReference type="Pfam" id="PF00232">
    <property type="entry name" value="Glyco_hydro_1"/>
    <property type="match status" value="1"/>
</dbReference>
<feature type="transmembrane region" description="Helical" evidence="5">
    <location>
        <begin position="92"/>
        <end position="117"/>
    </location>
</feature>
<keyword evidence="2" id="KW-0378">Hydrolase</keyword>
<keyword evidence="5" id="KW-1133">Transmembrane helix</keyword>
<gene>
    <name evidence="6" type="ORF">GOP47_0012439</name>
</gene>
<dbReference type="SUPFAM" id="SSF51445">
    <property type="entry name" value="(Trans)glycosidases"/>
    <property type="match status" value="1"/>
</dbReference>
<evidence type="ECO:0000256" key="1">
    <source>
        <dbReference type="ARBA" id="ARBA00010838"/>
    </source>
</evidence>
<keyword evidence="5" id="KW-0812">Transmembrane</keyword>
<dbReference type="InterPro" id="IPR017853">
    <property type="entry name" value="GH"/>
</dbReference>
<dbReference type="PANTHER" id="PTHR10353:SF36">
    <property type="entry name" value="LP05116P"/>
    <property type="match status" value="1"/>
</dbReference>
<evidence type="ECO:0000256" key="3">
    <source>
        <dbReference type="ARBA" id="ARBA00023295"/>
    </source>
</evidence>
<dbReference type="Proteomes" id="UP000886520">
    <property type="component" value="Chromosome 12"/>
</dbReference>
<accession>A0A9D4US17</accession>
<comment type="caution">
    <text evidence="6">The sequence shown here is derived from an EMBL/GenBank/DDBJ whole genome shotgun (WGS) entry which is preliminary data.</text>
</comment>
<comment type="similarity">
    <text evidence="1 4">Belongs to the glycosyl hydrolase 1 family.</text>
</comment>
<dbReference type="EMBL" id="JABFUD020000012">
    <property type="protein sequence ID" value="KAI5072333.1"/>
    <property type="molecule type" value="Genomic_DNA"/>
</dbReference>
<evidence type="ECO:0008006" key="8">
    <source>
        <dbReference type="Google" id="ProtNLM"/>
    </source>
</evidence>
<keyword evidence="5" id="KW-0472">Membrane</keyword>
<keyword evidence="7" id="KW-1185">Reference proteome</keyword>
<dbReference type="PANTHER" id="PTHR10353">
    <property type="entry name" value="GLYCOSYL HYDROLASE"/>
    <property type="match status" value="1"/>
</dbReference>
<dbReference type="OrthoDB" id="65569at2759"/>
<dbReference type="AlphaFoldDB" id="A0A9D4US17"/>
<proteinExistence type="inferred from homology"/>
<dbReference type="PRINTS" id="PR00131">
    <property type="entry name" value="GLHYDRLASE1"/>
</dbReference>
<reference evidence="6" key="1">
    <citation type="submission" date="2021-01" db="EMBL/GenBank/DDBJ databases">
        <title>Adiantum capillus-veneris genome.</title>
        <authorList>
            <person name="Fang Y."/>
            <person name="Liao Q."/>
        </authorList>
    </citation>
    <scope>NUCLEOTIDE SEQUENCE</scope>
    <source>
        <strain evidence="6">H3</strain>
        <tissue evidence="6">Leaf</tissue>
    </source>
</reference>
<name>A0A9D4US17_ADICA</name>
<sequence>MGSTMQRGPGSGEQEATCKSRAHDIEVYFLIMRALSYGHQVRDGGWSRRMLYLVPIKVQCCCEEESQKIGANKIKKLPGSILTSIAAAPQQLASAVAMAATLSIISFSFLAFFLLFWNGGCSRHTPVMDVGSKRPSPTRKNPPLLSGSSSALFPNGTNITRFDFPQGFLFGSITSSMKHEGAELVDGKSLNIWDQYARTVEGASFDGSIPGQCGDSYYRYAEDHQLMVDLGMNAYRMSLAWSRIYPNGSGEVNELAIAHYNEVINDVLDRGLELFVTLWTQDHPYQLETDYMGPLNGTFIDDFAAYADTCFAAFGDRVKKWITFDEPNDWAGLGYATNQNPPGRCTSNIDIYGECAAGDSGIEPYIVGHHVILAHAEAVNIYRSKYQEAQNGSIGIALWHRWFEPLTDSPADLAAAQRATDFLLGWFLDPILQGDYPDSMKRYAGSRLPEFTLEEIAKVNGSIDFLGLNVITAFYAYDYNFYEDEYPNVKSYYLDPQAATTGEKDGVPIGVGKHDYAVPWIMRKTLEYIKYRYNNFPSYITQTGWGMEFTSEEDEANLIDDERVHFFETYYDELLNAIKEGANVKGVFAWSLLDGFEFNLGLEVRLGIHYVDHTLTRFARKSAEWFRLMLADNSTSTRNYL</sequence>
<evidence type="ECO:0000256" key="4">
    <source>
        <dbReference type="RuleBase" id="RU003690"/>
    </source>
</evidence>
<evidence type="ECO:0000256" key="2">
    <source>
        <dbReference type="ARBA" id="ARBA00022801"/>
    </source>
</evidence>
<dbReference type="GO" id="GO:0005975">
    <property type="term" value="P:carbohydrate metabolic process"/>
    <property type="evidence" value="ECO:0007669"/>
    <property type="project" value="InterPro"/>
</dbReference>
<dbReference type="Gene3D" id="3.20.20.80">
    <property type="entry name" value="Glycosidases"/>
    <property type="match status" value="1"/>
</dbReference>
<dbReference type="GO" id="GO:0008422">
    <property type="term" value="F:beta-glucosidase activity"/>
    <property type="evidence" value="ECO:0007669"/>
    <property type="project" value="TreeGrafter"/>
</dbReference>
<evidence type="ECO:0000256" key="5">
    <source>
        <dbReference type="SAM" id="Phobius"/>
    </source>
</evidence>
<protein>
    <recommendedName>
        <fullName evidence="8">Beta-glucosidase</fullName>
    </recommendedName>
</protein>
<dbReference type="FunFam" id="3.20.20.80:FF:000041">
    <property type="entry name" value="Beta-glucosidase 7"/>
    <property type="match status" value="1"/>
</dbReference>
<dbReference type="InterPro" id="IPR001360">
    <property type="entry name" value="Glyco_hydro_1"/>
</dbReference>
<evidence type="ECO:0000313" key="6">
    <source>
        <dbReference type="EMBL" id="KAI5072333.1"/>
    </source>
</evidence>
<evidence type="ECO:0000313" key="7">
    <source>
        <dbReference type="Proteomes" id="UP000886520"/>
    </source>
</evidence>
<keyword evidence="3" id="KW-0326">Glycosidase</keyword>